<dbReference type="Proteomes" id="UP001159405">
    <property type="component" value="Unassembled WGS sequence"/>
</dbReference>
<evidence type="ECO:0000256" key="3">
    <source>
        <dbReference type="ARBA" id="ARBA00022692"/>
    </source>
</evidence>
<evidence type="ECO:0000256" key="9">
    <source>
        <dbReference type="RuleBase" id="RU367038"/>
    </source>
</evidence>
<evidence type="ECO:0000256" key="1">
    <source>
        <dbReference type="ARBA" id="ARBA00004448"/>
    </source>
</evidence>
<comment type="function">
    <text evidence="8 9">Essential core component of the TIM22 complex, a complex that mediates the import and insertion of multi-pass transmembrane proteins into the mitochondrial inner membrane. In the TIM22 complex, it constitutes the voltage-activated and signal-gated channel. Forms a twin-pore translocase that uses the membrane potential as external driving force in 2 voltage-dependent steps.</text>
</comment>
<keyword evidence="6 9" id="KW-0496">Mitochondrion</keyword>
<comment type="similarity">
    <text evidence="2 9">Belongs to the Tim17/Tim22/Tim23 family.</text>
</comment>
<dbReference type="InterPro" id="IPR039175">
    <property type="entry name" value="TIM22"/>
</dbReference>
<accession>A0ABN8NJZ3</accession>
<keyword evidence="9" id="KW-0813">Transport</keyword>
<evidence type="ECO:0000313" key="10">
    <source>
        <dbReference type="EMBL" id="CAH3110733.1"/>
    </source>
</evidence>
<reference evidence="10 11" key="1">
    <citation type="submission" date="2022-05" db="EMBL/GenBank/DDBJ databases">
        <authorList>
            <consortium name="Genoscope - CEA"/>
            <person name="William W."/>
        </authorList>
    </citation>
    <scope>NUCLEOTIDE SEQUENCE [LARGE SCALE GENOMIC DNA]</scope>
</reference>
<dbReference type="Pfam" id="PF02466">
    <property type="entry name" value="Tim17"/>
    <property type="match status" value="1"/>
</dbReference>
<keyword evidence="11" id="KW-1185">Reference proteome</keyword>
<proteinExistence type="inferred from homology"/>
<keyword evidence="3 9" id="KW-0812">Transmembrane</keyword>
<gene>
    <name evidence="10" type="ORF">PLOB_00019670</name>
</gene>
<comment type="subcellular location">
    <subcellularLocation>
        <location evidence="1 9">Mitochondrion inner membrane</location>
        <topology evidence="1 9">Multi-pass membrane protein</topology>
    </subcellularLocation>
</comment>
<comment type="subunit">
    <text evidence="9">Component of the TIM22 complex.</text>
</comment>
<feature type="transmembrane region" description="Helical" evidence="9">
    <location>
        <begin position="168"/>
        <end position="187"/>
    </location>
</feature>
<keyword evidence="7 9" id="KW-0472">Membrane</keyword>
<keyword evidence="9" id="KW-0811">Translocation</keyword>
<dbReference type="PANTHER" id="PTHR14110">
    <property type="entry name" value="MITOCHONDRIAL IMPORT INNER MEMBRANE TRANSLOCASE SUBUNIT TIM22"/>
    <property type="match status" value="1"/>
</dbReference>
<organism evidence="10 11">
    <name type="scientific">Porites lobata</name>
    <dbReference type="NCBI Taxonomy" id="104759"/>
    <lineage>
        <taxon>Eukaryota</taxon>
        <taxon>Metazoa</taxon>
        <taxon>Cnidaria</taxon>
        <taxon>Anthozoa</taxon>
        <taxon>Hexacorallia</taxon>
        <taxon>Scleractinia</taxon>
        <taxon>Fungiina</taxon>
        <taxon>Poritidae</taxon>
        <taxon>Porites</taxon>
    </lineage>
</organism>
<evidence type="ECO:0000256" key="2">
    <source>
        <dbReference type="ARBA" id="ARBA00008444"/>
    </source>
</evidence>
<name>A0ABN8NJZ3_9CNID</name>
<feature type="transmembrane region" description="Helical" evidence="9">
    <location>
        <begin position="69"/>
        <end position="89"/>
    </location>
</feature>
<sequence length="188" mass="20018">MADPPKAEEYQNFSFPNDEMPLSSIIPAVQEVRKRRPPFVPSVGLPNVIRTPQELMVERAMENCAFKSVLAGVVGYGLGAVFGLFTAGMDSSMPNPMTGVADQSAKAILKDMRSRAVSYGKNFGVVGFMFSGTECLVESFRGKSDWKNGTLSGGITGGLLGLRAGGKAAVMGALGFAAFSTVIDYYLR</sequence>
<comment type="caution">
    <text evidence="10">The sequence shown here is derived from an EMBL/GenBank/DDBJ whole genome shotgun (WGS) entry which is preliminary data.</text>
</comment>
<protein>
    <recommendedName>
        <fullName evidence="9">Mitochondrial import inner membrane translocase subunit TIM22</fullName>
    </recommendedName>
</protein>
<evidence type="ECO:0000313" key="11">
    <source>
        <dbReference type="Proteomes" id="UP001159405"/>
    </source>
</evidence>
<keyword evidence="4 9" id="KW-0999">Mitochondrion inner membrane</keyword>
<dbReference type="PANTHER" id="PTHR14110:SF0">
    <property type="entry name" value="MITOCHONDRIAL IMPORT INNER MEMBRANE TRANSLOCASE SUBUNIT TIM22"/>
    <property type="match status" value="1"/>
</dbReference>
<evidence type="ECO:0000256" key="7">
    <source>
        <dbReference type="ARBA" id="ARBA00023136"/>
    </source>
</evidence>
<keyword evidence="5 9" id="KW-1133">Transmembrane helix</keyword>
<evidence type="ECO:0000256" key="6">
    <source>
        <dbReference type="ARBA" id="ARBA00023128"/>
    </source>
</evidence>
<dbReference type="EMBL" id="CALNXK010000023">
    <property type="protein sequence ID" value="CAH3110733.1"/>
    <property type="molecule type" value="Genomic_DNA"/>
</dbReference>
<evidence type="ECO:0000256" key="8">
    <source>
        <dbReference type="ARBA" id="ARBA00024713"/>
    </source>
</evidence>
<evidence type="ECO:0000256" key="4">
    <source>
        <dbReference type="ARBA" id="ARBA00022792"/>
    </source>
</evidence>
<keyword evidence="9" id="KW-0653">Protein transport</keyword>
<evidence type="ECO:0000256" key="5">
    <source>
        <dbReference type="ARBA" id="ARBA00022989"/>
    </source>
</evidence>